<evidence type="ECO:0000313" key="3">
    <source>
        <dbReference type="Proteomes" id="UP000318313"/>
    </source>
</evidence>
<keyword evidence="1" id="KW-1133">Transmembrane helix</keyword>
<evidence type="ECO:0000313" key="2">
    <source>
        <dbReference type="EMBL" id="QDV50790.1"/>
    </source>
</evidence>
<keyword evidence="1" id="KW-0812">Transmembrane</keyword>
<proteinExistence type="predicted"/>
<keyword evidence="3" id="KW-1185">Reference proteome</keyword>
<feature type="transmembrane region" description="Helical" evidence="1">
    <location>
        <begin position="12"/>
        <end position="33"/>
    </location>
</feature>
<name>A0A518ICN2_9PLAN</name>
<evidence type="ECO:0000256" key="1">
    <source>
        <dbReference type="SAM" id="Phobius"/>
    </source>
</evidence>
<dbReference type="KEGG" id="gfm:Enr17x_28340"/>
<protein>
    <submittedName>
        <fullName evidence="2">Uncharacterized protein</fullName>
    </submittedName>
</protein>
<dbReference type="Proteomes" id="UP000318313">
    <property type="component" value="Chromosome"/>
</dbReference>
<keyword evidence="1" id="KW-0472">Membrane</keyword>
<reference evidence="2 3" key="1">
    <citation type="submission" date="2019-03" db="EMBL/GenBank/DDBJ databases">
        <title>Deep-cultivation of Planctomycetes and their phenomic and genomic characterization uncovers novel biology.</title>
        <authorList>
            <person name="Wiegand S."/>
            <person name="Jogler M."/>
            <person name="Boedeker C."/>
            <person name="Pinto D."/>
            <person name="Vollmers J."/>
            <person name="Rivas-Marin E."/>
            <person name="Kohn T."/>
            <person name="Peeters S.H."/>
            <person name="Heuer A."/>
            <person name="Rast P."/>
            <person name="Oberbeckmann S."/>
            <person name="Bunk B."/>
            <person name="Jeske O."/>
            <person name="Meyerdierks A."/>
            <person name="Storesund J.E."/>
            <person name="Kallscheuer N."/>
            <person name="Luecker S."/>
            <person name="Lage O.M."/>
            <person name="Pohl T."/>
            <person name="Merkel B.J."/>
            <person name="Hornburger P."/>
            <person name="Mueller R.-W."/>
            <person name="Bruemmer F."/>
            <person name="Labrenz M."/>
            <person name="Spormann A.M."/>
            <person name="Op den Camp H."/>
            <person name="Overmann J."/>
            <person name="Amann R."/>
            <person name="Jetten M.S.M."/>
            <person name="Mascher T."/>
            <person name="Medema M.H."/>
            <person name="Devos D.P."/>
            <person name="Kaster A.-K."/>
            <person name="Ovreas L."/>
            <person name="Rohde M."/>
            <person name="Galperin M.Y."/>
            <person name="Jogler C."/>
        </authorList>
    </citation>
    <scope>NUCLEOTIDE SEQUENCE [LARGE SCALE GENOMIC DNA]</scope>
    <source>
        <strain evidence="2 3">Enr17</strain>
    </source>
</reference>
<accession>A0A518ICN2</accession>
<dbReference type="AlphaFoldDB" id="A0A518ICN2"/>
<sequence length="36" mass="3987">MFPFCIDAPASAILELIMLIVPVIAWFTSLLTCSRC</sequence>
<organism evidence="2 3">
    <name type="scientific">Gimesia fumaroli</name>
    <dbReference type="NCBI Taxonomy" id="2527976"/>
    <lineage>
        <taxon>Bacteria</taxon>
        <taxon>Pseudomonadati</taxon>
        <taxon>Planctomycetota</taxon>
        <taxon>Planctomycetia</taxon>
        <taxon>Planctomycetales</taxon>
        <taxon>Planctomycetaceae</taxon>
        <taxon>Gimesia</taxon>
    </lineage>
</organism>
<gene>
    <name evidence="2" type="ORF">Enr17x_28340</name>
</gene>
<dbReference type="EMBL" id="CP037452">
    <property type="protein sequence ID" value="QDV50790.1"/>
    <property type="molecule type" value="Genomic_DNA"/>
</dbReference>